<dbReference type="EnsemblMetazoa" id="ISCW008944-RA">
    <property type="protein sequence ID" value="ISCW008944-PA"/>
    <property type="gene ID" value="ISCW008944"/>
</dbReference>
<dbReference type="EMBL" id="ABJB010036587">
    <property type="status" value="NOT_ANNOTATED_CDS"/>
    <property type="molecule type" value="Genomic_DNA"/>
</dbReference>
<dbReference type="VEuPathDB" id="VectorBase:ISCP_007157"/>
<dbReference type="EMBL" id="ABJB010807658">
    <property type="status" value="NOT_ANNOTATED_CDS"/>
    <property type="molecule type" value="Genomic_DNA"/>
</dbReference>
<proteinExistence type="predicted"/>
<reference evidence="2 4" key="1">
    <citation type="submission" date="2008-03" db="EMBL/GenBank/DDBJ databases">
        <title>Annotation of Ixodes scapularis.</title>
        <authorList>
            <consortium name="Ixodes scapularis Genome Project Consortium"/>
            <person name="Caler E."/>
            <person name="Hannick L.I."/>
            <person name="Bidwell S."/>
            <person name="Joardar V."/>
            <person name="Thiagarajan M."/>
            <person name="Amedeo P."/>
            <person name="Galinsky K.J."/>
            <person name="Schobel S."/>
            <person name="Inman J."/>
            <person name="Hostetler J."/>
            <person name="Miller J."/>
            <person name="Hammond M."/>
            <person name="Megy K."/>
            <person name="Lawson D."/>
            <person name="Kodira C."/>
            <person name="Sutton G."/>
            <person name="Meyer J."/>
            <person name="Hill C.A."/>
            <person name="Birren B."/>
            <person name="Nene V."/>
            <person name="Collins F."/>
            <person name="Alarcon-Chaidez F."/>
            <person name="Wikel S."/>
            <person name="Strausberg R."/>
        </authorList>
    </citation>
    <scope>NUCLEOTIDE SEQUENCE [LARGE SCALE GENOMIC DNA]</scope>
    <source>
        <strain evidence="4">Wikel</strain>
        <strain evidence="2">Wikel colony</strain>
    </source>
</reference>
<sequence length="126" mass="13767">MLNSIMDQERLKRHFAAGISEDSDYTSDVGYPASAHHPNSSASQFGAQQLARGGASLAGGSGGLQQQQQGPLYADSGGYGAADYYAEPLYYNSRPPHHQLRSARDVEPPPRFVTSRFYACLLFRVR</sequence>
<evidence type="ECO:0000256" key="1">
    <source>
        <dbReference type="SAM" id="MobiDB-lite"/>
    </source>
</evidence>
<dbReference type="EMBL" id="DS812042">
    <property type="protein sequence ID" value="EEC11201.1"/>
    <property type="molecule type" value="Genomic_DNA"/>
</dbReference>
<gene>
    <name evidence="2" type="ORF">IscW_ISCW008944</name>
</gene>
<dbReference type="OrthoDB" id="10053234at2759"/>
<reference evidence="3" key="2">
    <citation type="submission" date="2020-05" db="UniProtKB">
        <authorList>
            <consortium name="EnsemblMetazoa"/>
        </authorList>
    </citation>
    <scope>IDENTIFICATION</scope>
    <source>
        <strain evidence="3">wikel</strain>
    </source>
</reference>
<keyword evidence="4" id="KW-1185">Reference proteome</keyword>
<evidence type="ECO:0000313" key="4">
    <source>
        <dbReference type="Proteomes" id="UP000001555"/>
    </source>
</evidence>
<accession>B7PX79</accession>
<dbReference type="Proteomes" id="UP000001555">
    <property type="component" value="Unassembled WGS sequence"/>
</dbReference>
<dbReference type="VEuPathDB" id="VectorBase:ISCI008944"/>
<dbReference type="InParanoid" id="B7PX79"/>
<evidence type="ECO:0000313" key="3">
    <source>
        <dbReference type="EnsemblMetazoa" id="ISCW008944-PA"/>
    </source>
</evidence>
<evidence type="ECO:0000313" key="2">
    <source>
        <dbReference type="EMBL" id="EEC11201.1"/>
    </source>
</evidence>
<organism>
    <name type="scientific">Ixodes scapularis</name>
    <name type="common">Black-legged tick</name>
    <name type="synonym">Deer tick</name>
    <dbReference type="NCBI Taxonomy" id="6945"/>
    <lineage>
        <taxon>Eukaryota</taxon>
        <taxon>Metazoa</taxon>
        <taxon>Ecdysozoa</taxon>
        <taxon>Arthropoda</taxon>
        <taxon>Chelicerata</taxon>
        <taxon>Arachnida</taxon>
        <taxon>Acari</taxon>
        <taxon>Parasitiformes</taxon>
        <taxon>Ixodida</taxon>
        <taxon>Ixodoidea</taxon>
        <taxon>Ixodidae</taxon>
        <taxon>Ixodinae</taxon>
        <taxon>Ixodes</taxon>
    </lineage>
</organism>
<dbReference type="VEuPathDB" id="VectorBase:ISCW008944"/>
<name>B7PX79_IXOSC</name>
<dbReference type="AlphaFoldDB" id="B7PX79"/>
<protein>
    <submittedName>
        <fullName evidence="2 3">Uncharacterized protein</fullName>
    </submittedName>
</protein>
<dbReference type="HOGENOM" id="CLU_1984013_0_0_1"/>
<feature type="region of interest" description="Disordered" evidence="1">
    <location>
        <begin position="22"/>
        <end position="75"/>
    </location>
</feature>
<feature type="compositionally biased region" description="Low complexity" evidence="1">
    <location>
        <begin position="32"/>
        <end position="55"/>
    </location>
</feature>
<dbReference type="EMBL" id="ABJB010837387">
    <property type="status" value="NOT_ANNOTATED_CDS"/>
    <property type="molecule type" value="Genomic_DNA"/>
</dbReference>
<dbReference type="PaxDb" id="6945-B7PX79"/>